<dbReference type="GO" id="GO:0047372">
    <property type="term" value="F:monoacylglycerol lipase activity"/>
    <property type="evidence" value="ECO:0007669"/>
    <property type="project" value="TreeGrafter"/>
</dbReference>
<dbReference type="InterPro" id="IPR050266">
    <property type="entry name" value="AB_hydrolase_sf"/>
</dbReference>
<dbReference type="Proteomes" id="UP000616885">
    <property type="component" value="Unassembled WGS sequence"/>
</dbReference>
<dbReference type="PANTHER" id="PTHR43798:SF33">
    <property type="entry name" value="HYDROLASE, PUTATIVE (AFU_ORTHOLOGUE AFUA_2G14860)-RELATED"/>
    <property type="match status" value="1"/>
</dbReference>
<sequence>MNVAPRKNFRASTGHTYNYYSSAHADKTTILFIHGFPYTANIWRKHVTYFETRGFGCVVPDMLGLGQTDKPHSPEDYCPKTSAQSLAEILQYEEVQDTVVVGHDWGSQIASRFALFHPERTLALVLVAVPYYPPGSFDLDAVNNQTEQAFGHSILVIDGVILLSFLCQKSQCWTRNFMPRGALKTWLENDQKCEIGQYVTDLERTEFFANDWKAATQYYQCYMENLPWKVEQELPCDKFVLEIPSLMISATDDACAPLPVVESTLPSFKNVQHFPLKGGHHGFLEQANETNQAILSLLQENNIFAQRRGL</sequence>
<evidence type="ECO:0000313" key="3">
    <source>
        <dbReference type="Proteomes" id="UP000616885"/>
    </source>
</evidence>
<dbReference type="InterPro" id="IPR000073">
    <property type="entry name" value="AB_hydrolase_1"/>
</dbReference>
<dbReference type="InterPro" id="IPR000639">
    <property type="entry name" value="Epox_hydrolase-like"/>
</dbReference>
<accession>A0A8H7MYI3</accession>
<dbReference type="Gene3D" id="3.40.50.1820">
    <property type="entry name" value="alpha/beta hydrolase"/>
    <property type="match status" value="1"/>
</dbReference>
<reference evidence="2" key="1">
    <citation type="submission" date="2020-10" db="EMBL/GenBank/DDBJ databases">
        <title>High-Quality Genome Resource of Clonostachys rosea strain S41 by Oxford Nanopore Long-Read Sequencing.</title>
        <authorList>
            <person name="Wang H."/>
        </authorList>
    </citation>
    <scope>NUCLEOTIDE SEQUENCE</scope>
    <source>
        <strain evidence="2">S41</strain>
    </source>
</reference>
<protein>
    <recommendedName>
        <fullName evidence="1">AB hydrolase-1 domain-containing protein</fullName>
    </recommendedName>
</protein>
<gene>
    <name evidence="2" type="ORF">IM811_005617</name>
</gene>
<dbReference type="PRINTS" id="PR00412">
    <property type="entry name" value="EPOXHYDRLASE"/>
</dbReference>
<evidence type="ECO:0000313" key="2">
    <source>
        <dbReference type="EMBL" id="KAF9744037.1"/>
    </source>
</evidence>
<organism evidence="2 3">
    <name type="scientific">Bionectria ochroleuca</name>
    <name type="common">Gliocladium roseum</name>
    <dbReference type="NCBI Taxonomy" id="29856"/>
    <lineage>
        <taxon>Eukaryota</taxon>
        <taxon>Fungi</taxon>
        <taxon>Dikarya</taxon>
        <taxon>Ascomycota</taxon>
        <taxon>Pezizomycotina</taxon>
        <taxon>Sordariomycetes</taxon>
        <taxon>Hypocreomycetidae</taxon>
        <taxon>Hypocreales</taxon>
        <taxon>Bionectriaceae</taxon>
        <taxon>Clonostachys</taxon>
    </lineage>
</organism>
<name>A0A8H7MYI3_BIOOC</name>
<dbReference type="Pfam" id="PF00561">
    <property type="entry name" value="Abhydrolase_1"/>
    <property type="match status" value="1"/>
</dbReference>
<dbReference type="EMBL" id="JADCTT010000015">
    <property type="protein sequence ID" value="KAF9744037.1"/>
    <property type="molecule type" value="Genomic_DNA"/>
</dbReference>
<dbReference type="PRINTS" id="PR00111">
    <property type="entry name" value="ABHYDROLASE"/>
</dbReference>
<dbReference type="AlphaFoldDB" id="A0A8H7MYI3"/>
<dbReference type="InterPro" id="IPR029058">
    <property type="entry name" value="AB_hydrolase_fold"/>
</dbReference>
<evidence type="ECO:0000259" key="1">
    <source>
        <dbReference type="Pfam" id="PF00561"/>
    </source>
</evidence>
<dbReference type="PANTHER" id="PTHR43798">
    <property type="entry name" value="MONOACYLGLYCEROL LIPASE"/>
    <property type="match status" value="1"/>
</dbReference>
<dbReference type="GO" id="GO:0046464">
    <property type="term" value="P:acylglycerol catabolic process"/>
    <property type="evidence" value="ECO:0007669"/>
    <property type="project" value="TreeGrafter"/>
</dbReference>
<proteinExistence type="predicted"/>
<dbReference type="SUPFAM" id="SSF53474">
    <property type="entry name" value="alpha/beta-Hydrolases"/>
    <property type="match status" value="1"/>
</dbReference>
<comment type="caution">
    <text evidence="2">The sequence shown here is derived from an EMBL/GenBank/DDBJ whole genome shotgun (WGS) entry which is preliminary data.</text>
</comment>
<feature type="domain" description="AB hydrolase-1" evidence="1">
    <location>
        <begin position="29"/>
        <end position="136"/>
    </location>
</feature>
<dbReference type="GO" id="GO:0016020">
    <property type="term" value="C:membrane"/>
    <property type="evidence" value="ECO:0007669"/>
    <property type="project" value="TreeGrafter"/>
</dbReference>